<dbReference type="PANTHER" id="PTHR10082">
    <property type="entry name" value="INTEGRIN BETA SUBUNIT"/>
    <property type="match status" value="1"/>
</dbReference>
<evidence type="ECO:0000256" key="10">
    <source>
        <dbReference type="ARBA" id="ARBA00022842"/>
    </source>
</evidence>
<feature type="disulfide bond" evidence="17">
    <location>
        <begin position="519"/>
        <end position="524"/>
    </location>
</feature>
<sequence length="809" mass="91218">MFPPPSPGSSTSQHPVCCRRKRMAALPRLCVGLLLLALLCTTTLGQRSRNNRCVQSRAKSCTECIRVAKECSFCTEEEPRCDLRENLLRYGCGEASIVYTRGEMRTQQNISINTFLQRTQVAPQAMFMRLRAGEEMSFNMDVFQPLESPVDLYILMDFSYSMSDDLDNLKSMGQNLAEFLQALTSNYTIGFGKFVDKVSSPQTDMRPEKLREPWNNADSPFSFKNVIRLTNNINYFSQELRKERISGNLDAPEGGFDAILQTAVCKDKIGWRKDSTHLLVFSTESAFHYEADGTNVLAGILARNDEECHLDTHGTYVYDTKQDYPSVPTLVRLLGQHNIIPIFAVTNHSYSYYEKLHKYFPISEIGVLQEDSSNIVELLRTAFERIRSKMDIRADFVPKALKTEFISSMYEKTESGSFHITRGEVGKFQVRVKALEHVGGQHVCTLPEKDRQGIIHVKPTSLSDSLQVQASVVCDVCPCEQQPDFRSPKCSFHGDFICGQCICHAGCDISSHFADRGRCSKGACVCESGWEGPGCECPTSNDTCIDSRGGICNNQGRCKCGRCICDKASLYTSSTCEISYSLGFQAVCESIRDCVQCQAWGTGNRKGNCSMCHLHVQMVEELKKEEANEHCSFQDEEDDCTYHYTLEGDPSVLPNATVQVQKKKECPPGSFLWLIPLLIFLILLLGLLLLLCWRYCACCKACLALLPCCARDHLDTPMVRSGSLKGRDTVRWKINNNVHKQGFTSHAALNPKDLIPYGLSLRLTRLFTQNLVKPESRECEQLRKEVEENLNDIYRHIPGCHKPQQTKFR</sequence>
<evidence type="ECO:0000256" key="3">
    <source>
        <dbReference type="ARBA" id="ARBA00022475"/>
    </source>
</evidence>
<dbReference type="GO" id="GO:0009986">
    <property type="term" value="C:cell surface"/>
    <property type="evidence" value="ECO:0007669"/>
    <property type="project" value="TreeGrafter"/>
</dbReference>
<keyword evidence="11 18" id="KW-0130">Cell adhesion</keyword>
<evidence type="ECO:0000256" key="11">
    <source>
        <dbReference type="ARBA" id="ARBA00022889"/>
    </source>
</evidence>
<keyword evidence="9" id="KW-0106">Calcium</keyword>
<dbReference type="PRINTS" id="PR01186">
    <property type="entry name" value="INTEGRINB"/>
</dbReference>
<keyword evidence="13 18" id="KW-0401">Integrin</keyword>
<dbReference type="OrthoDB" id="410592at2759"/>
<proteinExistence type="inferred from homology"/>
<feature type="disulfide bond" evidence="17">
    <location>
        <begin position="526"/>
        <end position="535"/>
    </location>
</feature>
<reference evidence="22 23" key="1">
    <citation type="submission" date="2018-01" db="EMBL/GenBank/DDBJ databases">
        <title>Comparison of the Chinese Bamboo Partridge and Red Junglefowl genome sequences highlights the importance of demography in genome evolution.</title>
        <authorList>
            <person name="Tiley G.P."/>
            <person name="Kimball R.T."/>
            <person name="Braun E.L."/>
            <person name="Burleigh J.G."/>
        </authorList>
    </citation>
    <scope>NUCLEOTIDE SEQUENCE [LARGE SCALE GENOMIC DNA]</scope>
    <source>
        <strain evidence="22">RTK389</strain>
        <tissue evidence="22">Blood</tissue>
    </source>
</reference>
<feature type="domain" description="SEA" evidence="21">
    <location>
        <begin position="753"/>
        <end position="809"/>
    </location>
</feature>
<organism evidence="22 23">
    <name type="scientific">Bambusicola thoracicus</name>
    <name type="common">Chinese bamboo-partridge</name>
    <name type="synonym">Perdix thoracica</name>
    <dbReference type="NCBI Taxonomy" id="9083"/>
    <lineage>
        <taxon>Eukaryota</taxon>
        <taxon>Metazoa</taxon>
        <taxon>Chordata</taxon>
        <taxon>Craniata</taxon>
        <taxon>Vertebrata</taxon>
        <taxon>Euteleostomi</taxon>
        <taxon>Archelosauria</taxon>
        <taxon>Archosauria</taxon>
        <taxon>Dinosauria</taxon>
        <taxon>Saurischia</taxon>
        <taxon>Theropoda</taxon>
        <taxon>Coelurosauria</taxon>
        <taxon>Aves</taxon>
        <taxon>Neognathae</taxon>
        <taxon>Galloanserae</taxon>
        <taxon>Galliformes</taxon>
        <taxon>Phasianidae</taxon>
        <taxon>Perdicinae</taxon>
        <taxon>Bambusicola</taxon>
    </lineage>
</organism>
<keyword evidence="5 18" id="KW-0812">Transmembrane</keyword>
<feature type="disulfide bond" evidence="17">
    <location>
        <begin position="558"/>
        <end position="563"/>
    </location>
</feature>
<evidence type="ECO:0000256" key="14">
    <source>
        <dbReference type="ARBA" id="ARBA00023136"/>
    </source>
</evidence>
<evidence type="ECO:0000256" key="4">
    <source>
        <dbReference type="ARBA" id="ARBA00022536"/>
    </source>
</evidence>
<dbReference type="InterPro" id="IPR033760">
    <property type="entry name" value="Integrin_beta_N"/>
</dbReference>
<dbReference type="SUPFAM" id="SSF53300">
    <property type="entry name" value="vWA-like"/>
    <property type="match status" value="1"/>
</dbReference>
<dbReference type="Gene3D" id="3.30.1680.10">
    <property type="entry name" value="ligand-binding face of the semaphorins, domain 2"/>
    <property type="match status" value="1"/>
</dbReference>
<dbReference type="InterPro" id="IPR036465">
    <property type="entry name" value="vWFA_dom_sf"/>
</dbReference>
<evidence type="ECO:0000256" key="1">
    <source>
        <dbReference type="ARBA" id="ARBA00004251"/>
    </source>
</evidence>
<dbReference type="AlphaFoldDB" id="A0A2P4T1D3"/>
<dbReference type="GO" id="GO:0008305">
    <property type="term" value="C:integrin complex"/>
    <property type="evidence" value="ECO:0007669"/>
    <property type="project" value="TreeGrafter"/>
</dbReference>
<keyword evidence="8" id="KW-0677">Repeat</keyword>
<evidence type="ECO:0000256" key="5">
    <source>
        <dbReference type="ARBA" id="ARBA00022692"/>
    </source>
</evidence>
<dbReference type="GO" id="GO:0007229">
    <property type="term" value="P:integrin-mediated signaling pathway"/>
    <property type="evidence" value="ECO:0007669"/>
    <property type="project" value="UniProtKB-KW"/>
</dbReference>
<feature type="disulfide bond" evidence="17">
    <location>
        <begin position="537"/>
        <end position="544"/>
    </location>
</feature>
<keyword evidence="12 19" id="KW-1133">Transmembrane helix</keyword>
<feature type="disulfide bond" evidence="17">
    <location>
        <begin position="61"/>
        <end position="71"/>
    </location>
</feature>
<dbReference type="Gene3D" id="4.10.1240.30">
    <property type="match status" value="1"/>
</dbReference>
<feature type="disulfide bond" evidence="17">
    <location>
        <begin position="64"/>
        <end position="92"/>
    </location>
</feature>
<comment type="caution">
    <text evidence="22">The sequence shown here is derived from an EMBL/GenBank/DDBJ whole genome shotgun (WGS) entry which is preliminary data.</text>
</comment>
<dbReference type="InterPro" id="IPR015812">
    <property type="entry name" value="Integrin_bsu"/>
</dbReference>
<dbReference type="GO" id="GO:0046872">
    <property type="term" value="F:metal ion binding"/>
    <property type="evidence" value="ECO:0007669"/>
    <property type="project" value="UniProtKB-KW"/>
</dbReference>
<evidence type="ECO:0000256" key="8">
    <source>
        <dbReference type="ARBA" id="ARBA00022737"/>
    </source>
</evidence>
<keyword evidence="23" id="KW-1185">Reference proteome</keyword>
<name>A0A2P4T1D3_BAMTH</name>
<feature type="disulfide bond" evidence="17">
    <location>
        <begin position="588"/>
        <end position="597"/>
    </location>
</feature>
<evidence type="ECO:0000256" key="18">
    <source>
        <dbReference type="RuleBase" id="RU000633"/>
    </source>
</evidence>
<dbReference type="SMART" id="SM01242">
    <property type="entry name" value="Integrin_B_tail"/>
    <property type="match status" value="1"/>
</dbReference>
<dbReference type="Pfam" id="PF18372">
    <property type="entry name" value="I-EGF_1"/>
    <property type="match status" value="1"/>
</dbReference>
<evidence type="ECO:0000256" key="20">
    <source>
        <dbReference type="SAM" id="SignalP"/>
    </source>
</evidence>
<dbReference type="PANTHER" id="PTHR10082:SF42">
    <property type="entry name" value="INTEGRIN BETA-4"/>
    <property type="match status" value="1"/>
</dbReference>
<feature type="chain" id="PRO_5015150951" description="Integrin beta" evidence="20">
    <location>
        <begin position="46"/>
        <end position="809"/>
    </location>
</feature>
<dbReference type="GO" id="GO:0033627">
    <property type="term" value="P:cell adhesion mediated by integrin"/>
    <property type="evidence" value="ECO:0007669"/>
    <property type="project" value="TreeGrafter"/>
</dbReference>
<dbReference type="FunFam" id="2.10.25.10:FF:000036">
    <property type="entry name" value="Integrin beta"/>
    <property type="match status" value="1"/>
</dbReference>
<dbReference type="GO" id="GO:0005925">
    <property type="term" value="C:focal adhesion"/>
    <property type="evidence" value="ECO:0007669"/>
    <property type="project" value="TreeGrafter"/>
</dbReference>
<dbReference type="EMBL" id="PPHD01012740">
    <property type="protein sequence ID" value="POI30171.1"/>
    <property type="molecule type" value="Genomic_DNA"/>
</dbReference>
<feature type="signal peptide" evidence="20">
    <location>
        <begin position="1"/>
        <end position="45"/>
    </location>
</feature>
<dbReference type="GO" id="GO:0098609">
    <property type="term" value="P:cell-cell adhesion"/>
    <property type="evidence" value="ECO:0007669"/>
    <property type="project" value="TreeGrafter"/>
</dbReference>
<accession>A0A2P4T1D3</accession>
<dbReference type="InterPro" id="IPR036349">
    <property type="entry name" value="Integrin_bsu_tail_dom_sf"/>
</dbReference>
<evidence type="ECO:0000256" key="16">
    <source>
        <dbReference type="ARBA" id="ARBA00023180"/>
    </source>
</evidence>
<dbReference type="PROSITE" id="PS50024">
    <property type="entry name" value="SEA"/>
    <property type="match status" value="1"/>
</dbReference>
<dbReference type="Gene3D" id="3.40.50.410">
    <property type="entry name" value="von Willebrand factor, type A domain"/>
    <property type="match status" value="1"/>
</dbReference>
<feature type="disulfide bond" evidence="17">
    <location>
        <begin position="74"/>
        <end position="81"/>
    </location>
</feature>
<feature type="disulfide bond" evidence="17">
    <location>
        <begin position="560"/>
        <end position="609"/>
    </location>
</feature>
<dbReference type="SUPFAM" id="SSF57196">
    <property type="entry name" value="EGF/Laminin"/>
    <property type="match status" value="1"/>
</dbReference>
<evidence type="ECO:0000256" key="17">
    <source>
        <dbReference type="PIRSR" id="PIRSR002512-1"/>
    </source>
</evidence>
<keyword evidence="15 17" id="KW-1015">Disulfide bond</keyword>
<evidence type="ECO:0000256" key="9">
    <source>
        <dbReference type="ARBA" id="ARBA00022837"/>
    </source>
</evidence>
<dbReference type="GO" id="GO:0016477">
    <property type="term" value="P:cell migration"/>
    <property type="evidence" value="ECO:0007669"/>
    <property type="project" value="TreeGrafter"/>
</dbReference>
<feature type="disulfide bond" evidence="17">
    <location>
        <begin position="594"/>
        <end position="666"/>
    </location>
</feature>
<evidence type="ECO:0000256" key="7">
    <source>
        <dbReference type="ARBA" id="ARBA00022729"/>
    </source>
</evidence>
<evidence type="ECO:0000259" key="21">
    <source>
        <dbReference type="PROSITE" id="PS50024"/>
    </source>
</evidence>
<dbReference type="GO" id="GO:0007160">
    <property type="term" value="P:cell-matrix adhesion"/>
    <property type="evidence" value="ECO:0007669"/>
    <property type="project" value="TreeGrafter"/>
</dbReference>
<feature type="disulfide bond" evidence="17">
    <location>
        <begin position="565"/>
        <end position="576"/>
    </location>
</feature>
<dbReference type="PIRSF" id="PIRSF002512">
    <property type="entry name" value="Integrin_B"/>
    <property type="match status" value="1"/>
</dbReference>
<dbReference type="InterPro" id="IPR040622">
    <property type="entry name" value="EGF_integrin_1"/>
</dbReference>
<dbReference type="Gene3D" id="2.60.40.1510">
    <property type="entry name" value="ntegrin, alpha v. Chain A, domain 3"/>
    <property type="match status" value="1"/>
</dbReference>
<feature type="disulfide bond" evidence="17">
    <location>
        <begin position="265"/>
        <end position="308"/>
    </location>
</feature>
<dbReference type="SUPFAM" id="SSF69687">
    <property type="entry name" value="Integrin beta tail domain"/>
    <property type="match status" value="1"/>
</dbReference>
<dbReference type="FunFam" id="3.40.50.410:FF:000036">
    <property type="entry name" value="Integrin beta"/>
    <property type="match status" value="1"/>
</dbReference>
<protein>
    <recommendedName>
        <fullName evidence="18">Integrin beta</fullName>
    </recommendedName>
</protein>
<dbReference type="Pfam" id="PF23106">
    <property type="entry name" value="EGF_Teneurin"/>
    <property type="match status" value="1"/>
</dbReference>
<gene>
    <name evidence="22" type="ORF">CIB84_006079</name>
</gene>
<dbReference type="Pfam" id="PF17205">
    <property type="entry name" value="PSI_integrin"/>
    <property type="match status" value="1"/>
</dbReference>
<dbReference type="InterPro" id="IPR000082">
    <property type="entry name" value="SEA_dom"/>
</dbReference>
<comment type="subcellular location">
    <subcellularLocation>
        <location evidence="1 18">Cell membrane</location>
        <topology evidence="1 18">Single-pass type I membrane protein</topology>
    </subcellularLocation>
</comment>
<evidence type="ECO:0000256" key="19">
    <source>
        <dbReference type="SAM" id="Phobius"/>
    </source>
</evidence>
<comment type="similarity">
    <text evidence="2 18">Belongs to the integrin beta chain family.</text>
</comment>
<dbReference type="Proteomes" id="UP000237246">
    <property type="component" value="Unassembled WGS sequence"/>
</dbReference>
<evidence type="ECO:0000256" key="13">
    <source>
        <dbReference type="ARBA" id="ARBA00023037"/>
    </source>
</evidence>
<dbReference type="SMART" id="SM00187">
    <property type="entry name" value="INB"/>
    <property type="match status" value="1"/>
</dbReference>
<dbReference type="FunFam" id="2.60.40.1510:FF:000006">
    <property type="entry name" value="Integrin beta"/>
    <property type="match status" value="1"/>
</dbReference>
<evidence type="ECO:0000313" key="22">
    <source>
        <dbReference type="EMBL" id="POI30171.1"/>
    </source>
</evidence>
<keyword evidence="4" id="KW-0245">EGF-like domain</keyword>
<feature type="disulfide bond" evidence="17">
    <location>
        <begin position="474"/>
        <end position="490"/>
    </location>
</feature>
<evidence type="ECO:0000256" key="12">
    <source>
        <dbReference type="ARBA" id="ARBA00022989"/>
    </source>
</evidence>
<dbReference type="Gene3D" id="2.10.25.10">
    <property type="entry name" value="Laminin"/>
    <property type="match status" value="1"/>
</dbReference>
<dbReference type="InterPro" id="IPR057243">
    <property type="entry name" value="Integrin_I-EGF_CS"/>
</dbReference>
<dbReference type="InterPro" id="IPR002369">
    <property type="entry name" value="Integrin_bsu_VWA"/>
</dbReference>
<dbReference type="InterPro" id="IPR012896">
    <property type="entry name" value="Integrin_bsu_tail"/>
</dbReference>
<evidence type="ECO:0000256" key="2">
    <source>
        <dbReference type="ARBA" id="ARBA00007449"/>
    </source>
</evidence>
<dbReference type="Pfam" id="PF00362">
    <property type="entry name" value="Integrin_beta"/>
    <property type="match status" value="1"/>
</dbReference>
<dbReference type="Pfam" id="PF07965">
    <property type="entry name" value="Integrin_B_tail"/>
    <property type="match status" value="1"/>
</dbReference>
<keyword evidence="16" id="KW-0325">Glycoprotein</keyword>
<dbReference type="GO" id="GO:0005178">
    <property type="term" value="F:integrin binding"/>
    <property type="evidence" value="ECO:0007669"/>
    <property type="project" value="TreeGrafter"/>
</dbReference>
<keyword evidence="14 19" id="KW-0472">Membrane</keyword>
<keyword evidence="3" id="KW-1003">Cell membrane</keyword>
<dbReference type="SUPFAM" id="SSF103575">
    <property type="entry name" value="Plexin repeat"/>
    <property type="match status" value="1"/>
</dbReference>
<dbReference type="PROSITE" id="PS00243">
    <property type="entry name" value="I_EGF_1"/>
    <property type="match status" value="1"/>
</dbReference>
<keyword evidence="7 20" id="KW-0732">Signal</keyword>
<evidence type="ECO:0000313" key="23">
    <source>
        <dbReference type="Proteomes" id="UP000237246"/>
    </source>
</evidence>
<keyword evidence="6" id="KW-0479">Metal-binding</keyword>
<evidence type="ECO:0000256" key="6">
    <source>
        <dbReference type="ARBA" id="ARBA00022723"/>
    </source>
</evidence>
<keyword evidence="10" id="KW-0460">Magnesium</keyword>
<feature type="transmembrane region" description="Helical" evidence="19">
    <location>
        <begin position="671"/>
        <end position="693"/>
    </location>
</feature>
<evidence type="ECO:0000256" key="15">
    <source>
        <dbReference type="ARBA" id="ARBA00023157"/>
    </source>
</evidence>